<evidence type="ECO:0000313" key="3">
    <source>
        <dbReference type="Proteomes" id="UP000053647"/>
    </source>
</evidence>
<keyword evidence="3" id="KW-1185">Reference proteome</keyword>
<reference evidence="3" key="2">
    <citation type="submission" date="2015-01" db="EMBL/GenBank/DDBJ databases">
        <title>Evolutionary Origins and Diversification of the Mycorrhizal Mutualists.</title>
        <authorList>
            <consortium name="DOE Joint Genome Institute"/>
            <consortium name="Mycorrhizal Genomics Consortium"/>
            <person name="Kohler A."/>
            <person name="Kuo A."/>
            <person name="Nagy L.G."/>
            <person name="Floudas D."/>
            <person name="Copeland A."/>
            <person name="Barry K.W."/>
            <person name="Cichocki N."/>
            <person name="Veneault-Fourrey C."/>
            <person name="LaButti K."/>
            <person name="Lindquist E.A."/>
            <person name="Lipzen A."/>
            <person name="Lundell T."/>
            <person name="Morin E."/>
            <person name="Murat C."/>
            <person name="Riley R."/>
            <person name="Ohm R."/>
            <person name="Sun H."/>
            <person name="Tunlid A."/>
            <person name="Henrissat B."/>
            <person name="Grigoriev I.V."/>
            <person name="Hibbett D.S."/>
            <person name="Martin F."/>
        </authorList>
    </citation>
    <scope>NUCLEOTIDE SEQUENCE [LARGE SCALE GENOMIC DNA]</scope>
    <source>
        <strain evidence="3">ATCC 200175</strain>
    </source>
</reference>
<reference evidence="2 3" key="1">
    <citation type="submission" date="2014-06" db="EMBL/GenBank/DDBJ databases">
        <authorList>
            <consortium name="DOE Joint Genome Institute"/>
            <person name="Kuo A."/>
            <person name="Kohler A."/>
            <person name="Nagy L.G."/>
            <person name="Floudas D."/>
            <person name="Copeland A."/>
            <person name="Barry K.W."/>
            <person name="Cichocki N."/>
            <person name="Veneault-Fourrey C."/>
            <person name="LaButti K."/>
            <person name="Lindquist E.A."/>
            <person name="Lipzen A."/>
            <person name="Lundell T."/>
            <person name="Morin E."/>
            <person name="Murat C."/>
            <person name="Sun H."/>
            <person name="Tunlid A."/>
            <person name="Henrissat B."/>
            <person name="Grigoriev I.V."/>
            <person name="Hibbett D.S."/>
            <person name="Martin F."/>
            <person name="Nordberg H.P."/>
            <person name="Cantor M.N."/>
            <person name="Hua S.X."/>
        </authorList>
    </citation>
    <scope>NUCLEOTIDE SEQUENCE [LARGE SCALE GENOMIC DNA]</scope>
    <source>
        <strain evidence="2 3">ATCC 200175</strain>
    </source>
</reference>
<accession>A0A0C9TI63</accession>
<sequence>MGVRAFLGRLRRGSHTPSPHSSNRDLPSHPRPSADVDPEKAAGIMGGDRGTPPPPIRIQAATPQRPQYSFVLSNPDLYPPSPYYATGDAMPSSDAPSHGVGVHNPHDAPIYTPSPSVGGLYPQTVLPPVYVFGDSAPSPAPTEESRHAEGLLHPRLQVLGSSDASLRDFNDYSRPIGGVVNNRVYSTTTFGTLDDTETETMQGTPVQDTRDSVAEPADVFDSTMGVAHESWFVDDDIRNAPRNSLVAA</sequence>
<organism evidence="2 3">
    <name type="scientific">Paxillus involutus ATCC 200175</name>
    <dbReference type="NCBI Taxonomy" id="664439"/>
    <lineage>
        <taxon>Eukaryota</taxon>
        <taxon>Fungi</taxon>
        <taxon>Dikarya</taxon>
        <taxon>Basidiomycota</taxon>
        <taxon>Agaricomycotina</taxon>
        <taxon>Agaricomycetes</taxon>
        <taxon>Agaricomycetidae</taxon>
        <taxon>Boletales</taxon>
        <taxon>Paxilineae</taxon>
        <taxon>Paxillaceae</taxon>
        <taxon>Paxillus</taxon>
    </lineage>
</organism>
<dbReference type="OrthoDB" id="3039272at2759"/>
<feature type="region of interest" description="Disordered" evidence="1">
    <location>
        <begin position="1"/>
        <end position="60"/>
    </location>
</feature>
<gene>
    <name evidence="2" type="ORF">PAXINDRAFT_180705</name>
</gene>
<dbReference type="AlphaFoldDB" id="A0A0C9TI63"/>
<evidence type="ECO:0000256" key="1">
    <source>
        <dbReference type="SAM" id="MobiDB-lite"/>
    </source>
</evidence>
<feature type="region of interest" description="Disordered" evidence="1">
    <location>
        <begin position="83"/>
        <end position="109"/>
    </location>
</feature>
<protein>
    <submittedName>
        <fullName evidence="2">Uncharacterized protein</fullName>
    </submittedName>
</protein>
<evidence type="ECO:0000313" key="2">
    <source>
        <dbReference type="EMBL" id="KIJ15400.1"/>
    </source>
</evidence>
<name>A0A0C9TI63_PAXIN</name>
<dbReference type="EMBL" id="KN819337">
    <property type="protein sequence ID" value="KIJ15400.1"/>
    <property type="molecule type" value="Genomic_DNA"/>
</dbReference>
<dbReference type="Proteomes" id="UP000053647">
    <property type="component" value="Unassembled WGS sequence"/>
</dbReference>
<feature type="compositionally biased region" description="Basic and acidic residues" evidence="1">
    <location>
        <begin position="22"/>
        <end position="40"/>
    </location>
</feature>
<dbReference type="HOGENOM" id="CLU_1177851_0_0_1"/>
<proteinExistence type="predicted"/>